<keyword evidence="2" id="KW-1185">Reference proteome</keyword>
<name>A0A392RKQ2_9FABA</name>
<feature type="non-terminal residue" evidence="1">
    <location>
        <position position="1"/>
    </location>
</feature>
<proteinExistence type="predicted"/>
<accession>A0A392RKQ2</accession>
<protein>
    <submittedName>
        <fullName evidence="1">Uncharacterized protein</fullName>
    </submittedName>
</protein>
<comment type="caution">
    <text evidence="1">The sequence shown here is derived from an EMBL/GenBank/DDBJ whole genome shotgun (WGS) entry which is preliminary data.</text>
</comment>
<sequence length="56" mass="6127">SGNFAWGEEVDAWGEMLSAEEAECSGNFAWSKISRLGRKLEVEANYNVSEAATSLK</sequence>
<reference evidence="1 2" key="1">
    <citation type="journal article" date="2018" name="Front. Plant Sci.">
        <title>Red Clover (Trifolium pratense) and Zigzag Clover (T. medium) - A Picture of Genomic Similarities and Differences.</title>
        <authorList>
            <person name="Dluhosova J."/>
            <person name="Istvanek J."/>
            <person name="Nedelnik J."/>
            <person name="Repkova J."/>
        </authorList>
    </citation>
    <scope>NUCLEOTIDE SEQUENCE [LARGE SCALE GENOMIC DNA]</scope>
    <source>
        <strain evidence="2">cv. 10/8</strain>
        <tissue evidence="1">Leaf</tissue>
    </source>
</reference>
<dbReference type="AlphaFoldDB" id="A0A392RKQ2"/>
<dbReference type="Proteomes" id="UP000265520">
    <property type="component" value="Unassembled WGS sequence"/>
</dbReference>
<organism evidence="1 2">
    <name type="scientific">Trifolium medium</name>
    <dbReference type="NCBI Taxonomy" id="97028"/>
    <lineage>
        <taxon>Eukaryota</taxon>
        <taxon>Viridiplantae</taxon>
        <taxon>Streptophyta</taxon>
        <taxon>Embryophyta</taxon>
        <taxon>Tracheophyta</taxon>
        <taxon>Spermatophyta</taxon>
        <taxon>Magnoliopsida</taxon>
        <taxon>eudicotyledons</taxon>
        <taxon>Gunneridae</taxon>
        <taxon>Pentapetalae</taxon>
        <taxon>rosids</taxon>
        <taxon>fabids</taxon>
        <taxon>Fabales</taxon>
        <taxon>Fabaceae</taxon>
        <taxon>Papilionoideae</taxon>
        <taxon>50 kb inversion clade</taxon>
        <taxon>NPAAA clade</taxon>
        <taxon>Hologalegina</taxon>
        <taxon>IRL clade</taxon>
        <taxon>Trifolieae</taxon>
        <taxon>Trifolium</taxon>
    </lineage>
</organism>
<evidence type="ECO:0000313" key="1">
    <source>
        <dbReference type="EMBL" id="MCI36225.1"/>
    </source>
</evidence>
<dbReference type="EMBL" id="LXQA010231767">
    <property type="protein sequence ID" value="MCI36225.1"/>
    <property type="molecule type" value="Genomic_DNA"/>
</dbReference>
<evidence type="ECO:0000313" key="2">
    <source>
        <dbReference type="Proteomes" id="UP000265520"/>
    </source>
</evidence>